<gene>
    <name evidence="2" type="ORF">QE152_g13016</name>
</gene>
<dbReference type="EMBL" id="JASPKY010000121">
    <property type="protein sequence ID" value="KAK9732171.1"/>
    <property type="molecule type" value="Genomic_DNA"/>
</dbReference>
<reference evidence="2 3" key="1">
    <citation type="journal article" date="2024" name="BMC Genomics">
        <title>De novo assembly and annotation of Popillia japonica's genome with initial clues to its potential as an invasive pest.</title>
        <authorList>
            <person name="Cucini C."/>
            <person name="Boschi S."/>
            <person name="Funari R."/>
            <person name="Cardaioli E."/>
            <person name="Iannotti N."/>
            <person name="Marturano G."/>
            <person name="Paoli F."/>
            <person name="Bruttini M."/>
            <person name="Carapelli A."/>
            <person name="Frati F."/>
            <person name="Nardi F."/>
        </authorList>
    </citation>
    <scope>NUCLEOTIDE SEQUENCE [LARGE SCALE GENOMIC DNA]</scope>
    <source>
        <strain evidence="2">DMR45628</strain>
    </source>
</reference>
<protein>
    <recommendedName>
        <fullName evidence="1">SPEF2 C-terminal domain-containing protein</fullName>
    </recommendedName>
</protein>
<evidence type="ECO:0000313" key="3">
    <source>
        <dbReference type="Proteomes" id="UP001458880"/>
    </source>
</evidence>
<dbReference type="AlphaFoldDB" id="A0AAW1LFV5"/>
<sequence>MQTRKQFRDFDVDANEYVYDYQFYAIKFWFESEFNQENAQEALRLREIKKLLFKLFKISMDRVNYTALLLTFCKNSEGYLGLAKALALSLGKVVCWDIEIGKKFSTILRQRQLEQLQDKIRLELEEAAKVETVDEVIDDLIDVTVHQCDSVCLESYHSDKTHTAEEDIGNKEEVVDPELAYLENLMKEYENSYHLPCEEEPQFFLQEEFANVEIGYEPEFYPSKVYYLSLDVLLTVVMAAMPWEAVSKNNDEVSLRQLLEETYNKCKNEEFEGVVLMHEFLNNETVKEIFERI</sequence>
<dbReference type="Proteomes" id="UP001458880">
    <property type="component" value="Unassembled WGS sequence"/>
</dbReference>
<feature type="domain" description="SPEF2 C-terminal" evidence="1">
    <location>
        <begin position="1"/>
        <end position="96"/>
    </location>
</feature>
<dbReference type="Pfam" id="PF24082">
    <property type="entry name" value="SPEF2_C"/>
    <property type="match status" value="1"/>
</dbReference>
<proteinExistence type="predicted"/>
<keyword evidence="3" id="KW-1185">Reference proteome</keyword>
<name>A0AAW1LFV5_POPJA</name>
<evidence type="ECO:0000313" key="2">
    <source>
        <dbReference type="EMBL" id="KAK9732171.1"/>
    </source>
</evidence>
<dbReference type="InterPro" id="IPR056199">
    <property type="entry name" value="SPEF2_C"/>
</dbReference>
<organism evidence="2 3">
    <name type="scientific">Popillia japonica</name>
    <name type="common">Japanese beetle</name>
    <dbReference type="NCBI Taxonomy" id="7064"/>
    <lineage>
        <taxon>Eukaryota</taxon>
        <taxon>Metazoa</taxon>
        <taxon>Ecdysozoa</taxon>
        <taxon>Arthropoda</taxon>
        <taxon>Hexapoda</taxon>
        <taxon>Insecta</taxon>
        <taxon>Pterygota</taxon>
        <taxon>Neoptera</taxon>
        <taxon>Endopterygota</taxon>
        <taxon>Coleoptera</taxon>
        <taxon>Polyphaga</taxon>
        <taxon>Scarabaeiformia</taxon>
        <taxon>Scarabaeidae</taxon>
        <taxon>Rutelinae</taxon>
        <taxon>Popillia</taxon>
    </lineage>
</organism>
<comment type="caution">
    <text evidence="2">The sequence shown here is derived from an EMBL/GenBank/DDBJ whole genome shotgun (WGS) entry which is preliminary data.</text>
</comment>
<evidence type="ECO:0000259" key="1">
    <source>
        <dbReference type="Pfam" id="PF24082"/>
    </source>
</evidence>
<accession>A0AAW1LFV5</accession>